<gene>
    <name evidence="4" type="ORF">SCARUB_04942</name>
</gene>
<dbReference type="Pfam" id="PF07510">
    <property type="entry name" value="GmrSD_C"/>
    <property type="match status" value="1"/>
</dbReference>
<dbReference type="Pfam" id="PF03235">
    <property type="entry name" value="GmrSD_N"/>
    <property type="match status" value="1"/>
</dbReference>
<dbReference type="AlphaFoldDB" id="A0A1E3X4Q8"/>
<sequence length="699" mass="82148">MIAREVNYLKFLRDPKQFIVPIYQRTYSWTTKECKQLWKDIVRIANGDDIPAHFIGSIVYIEKGIYQVAAVSQLLLIDGQQRLTTLSLLLFAIANAIEDGQQVSGLTNSKIKNYYLFNNEETDDLFYKLHLTRTDKETFWNLLKNNDLPDKYSFRIQENYQFFVDKIDKSKISLEDLIRGIQKLVIVDISLDRDHDNPQLIFESLNSTGLDLSQADLIRNYILMGLEPEQQKHLYESYWYMMEQDFGQANYTKHFDRFMRDYLTLKSKAGTIPTLSLVYEAFKIYSNQDGVPIEEIVRDIYHFSKHFTRLLSQKEDNSVIHTVLQDIDVLKVDVSYPFLMEVFEDYNNGQLEESDLLTILLLVESYVFRRAICGIPTNSLNKTFATFTRSIMDKENYLESVTAKFLLLDSYRRFPNDEEFKQGLLTRDVYNFRSRNYLLRKLENFERKEKVQVDDYTIEHIMPQNENLSDDWKRDLGNDWQSVHSRYLHTIGNLTLTGYNPELSDRPFLEKRNMDGGFADSPIRLNRGLADLQTWNEESIINRTNTLANKAVKIWGMPELIEDVLEQYRKEPEKAQKTKYTIEDHSEYLKGEILDLFNLLRRRVLNLDPTVKEEFKKLYIAYKTTTNFVDIVPQRSRLRLSLNMVFDEINDPKGICKNVANLGRWGNGDVEVGFTSPIEIDYVMFLIQQSFDQHSEDIG</sequence>
<organism evidence="4 5">
    <name type="scientific">Candidatus Scalindua rubra</name>
    <dbReference type="NCBI Taxonomy" id="1872076"/>
    <lineage>
        <taxon>Bacteria</taxon>
        <taxon>Pseudomonadati</taxon>
        <taxon>Planctomycetota</taxon>
        <taxon>Candidatus Brocadiia</taxon>
        <taxon>Candidatus Brocadiales</taxon>
        <taxon>Candidatus Scalinduaceae</taxon>
        <taxon>Candidatus Scalindua</taxon>
    </lineage>
</organism>
<dbReference type="PATRIC" id="fig|1872076.5.peg.5941"/>
<accession>A0A1E3X4Q8</accession>
<proteinExistence type="predicted"/>
<name>A0A1E3X4Q8_9BACT</name>
<dbReference type="InterPro" id="IPR011089">
    <property type="entry name" value="GmrSD_C"/>
</dbReference>
<evidence type="ECO:0008006" key="6">
    <source>
        <dbReference type="Google" id="ProtNLM"/>
    </source>
</evidence>
<dbReference type="InterPro" id="IPR004919">
    <property type="entry name" value="GmrSD_N"/>
</dbReference>
<evidence type="ECO:0000259" key="1">
    <source>
        <dbReference type="Pfam" id="PF03235"/>
    </source>
</evidence>
<reference evidence="4 5" key="1">
    <citation type="submission" date="2016-07" db="EMBL/GenBank/DDBJ databases">
        <title>Draft genome of Scalindua rubra, obtained from a brine-seawater interface in the Red Sea, sheds light on salt adaptation in anammox bacteria.</title>
        <authorList>
            <person name="Speth D.R."/>
            <person name="Lagkouvardos I."/>
            <person name="Wang Y."/>
            <person name="Qian P.-Y."/>
            <person name="Dutilh B.E."/>
            <person name="Jetten M.S."/>
        </authorList>
    </citation>
    <scope>NUCLEOTIDE SEQUENCE [LARGE SCALE GENOMIC DNA]</scope>
    <source>
        <strain evidence="4">BSI-1</strain>
    </source>
</reference>
<feature type="domain" description="GmrSD restriction endonucleases N-terminal" evidence="1">
    <location>
        <begin position="10"/>
        <end position="222"/>
    </location>
</feature>
<comment type="caution">
    <text evidence="4">The sequence shown here is derived from an EMBL/GenBank/DDBJ whole genome shotgun (WGS) entry which is preliminary data.</text>
</comment>
<evidence type="ECO:0000313" key="5">
    <source>
        <dbReference type="Proteomes" id="UP000094056"/>
    </source>
</evidence>
<evidence type="ECO:0000259" key="3">
    <source>
        <dbReference type="Pfam" id="PF18899"/>
    </source>
</evidence>
<feature type="domain" description="GmrSD restriction endonucleases C-terminal" evidence="2">
    <location>
        <begin position="415"/>
        <end position="549"/>
    </location>
</feature>
<dbReference type="PANTHER" id="PTHR35149">
    <property type="entry name" value="SLL5132 PROTEIN"/>
    <property type="match status" value="1"/>
</dbReference>
<dbReference type="Proteomes" id="UP000094056">
    <property type="component" value="Unassembled WGS sequence"/>
</dbReference>
<dbReference type="EMBL" id="MAYW01000320">
    <property type="protein sequence ID" value="ODS29954.1"/>
    <property type="molecule type" value="Genomic_DNA"/>
</dbReference>
<protein>
    <recommendedName>
        <fullName evidence="6">DUF262 domain-containing protein</fullName>
    </recommendedName>
</protein>
<feature type="domain" description="DUF5655" evidence="3">
    <location>
        <begin position="590"/>
        <end position="694"/>
    </location>
</feature>
<dbReference type="PANTHER" id="PTHR35149:SF2">
    <property type="entry name" value="DUF262 DOMAIN-CONTAINING PROTEIN"/>
    <property type="match status" value="1"/>
</dbReference>
<evidence type="ECO:0000313" key="4">
    <source>
        <dbReference type="EMBL" id="ODS29954.1"/>
    </source>
</evidence>
<dbReference type="InterPro" id="IPR043714">
    <property type="entry name" value="DUF5655"/>
</dbReference>
<dbReference type="Pfam" id="PF18899">
    <property type="entry name" value="DUF5655"/>
    <property type="match status" value="1"/>
</dbReference>
<evidence type="ECO:0000259" key="2">
    <source>
        <dbReference type="Pfam" id="PF07510"/>
    </source>
</evidence>